<feature type="transmembrane region" description="Helical" evidence="9">
    <location>
        <begin position="184"/>
        <end position="204"/>
    </location>
</feature>
<dbReference type="InterPro" id="IPR045316">
    <property type="entry name" value="Msc2-like"/>
</dbReference>
<proteinExistence type="predicted"/>
<dbReference type="AlphaFoldDB" id="A0A1R4B5P1"/>
<keyword evidence="7 9" id="KW-0472">Membrane</keyword>
<name>A0A1R4B5P1_9VIBR</name>
<dbReference type="InterPro" id="IPR002524">
    <property type="entry name" value="Cation_efflux"/>
</dbReference>
<evidence type="ECO:0000256" key="9">
    <source>
        <dbReference type="SAM" id="Phobius"/>
    </source>
</evidence>
<feature type="compositionally biased region" description="Basic and acidic residues" evidence="8">
    <location>
        <begin position="156"/>
        <end position="168"/>
    </location>
</feature>
<keyword evidence="6" id="KW-0406">Ion transport</keyword>
<evidence type="ECO:0000256" key="4">
    <source>
        <dbReference type="ARBA" id="ARBA00022906"/>
    </source>
</evidence>
<evidence type="ECO:0000256" key="3">
    <source>
        <dbReference type="ARBA" id="ARBA00022692"/>
    </source>
</evidence>
<gene>
    <name evidence="11" type="primary">czcD</name>
    <name evidence="11" type="ORF">VPAL9027_02212</name>
</gene>
<sequence length="314" mass="35127">MKIPDCKKLETFSYFDAENEKKTRYVLALTFVTMVLEIGAGSIYGSMALLADGWHMGIHAAAFCITLFTYRYARKHKNSGEYSYGTGKVGVLGGYTSALILGIVALGMALESVDRFVNPVAIEFNEAITVAVIGLIVNALSMVLLQDHSHHHHGHEHHEHHEHDEHNNHQPHQHGHHDHNLKAAYIHVLTDALTSVLAIGALIMGKYVGWIWLDPMMGVIGSIVISKWAWGLMKQTAPVLLDKAIDPQYEMKLVAKLEAEEVTIQDMHIWKVSADHFCATLTLHDAQARTPAYFKQCLQEFDTIEHLVIEVNPN</sequence>
<feature type="transmembrane region" description="Helical" evidence="9">
    <location>
        <begin position="210"/>
        <end position="230"/>
    </location>
</feature>
<dbReference type="EMBL" id="FUFT01000005">
    <property type="protein sequence ID" value="SJL84230.1"/>
    <property type="molecule type" value="Genomic_DNA"/>
</dbReference>
<dbReference type="RefSeq" id="WP_077314608.1">
    <property type="nucleotide sequence ID" value="NZ_AP024888.1"/>
</dbReference>
<dbReference type="OrthoDB" id="271709at2"/>
<dbReference type="GO" id="GO:0006882">
    <property type="term" value="P:intracellular zinc ion homeostasis"/>
    <property type="evidence" value="ECO:0007669"/>
    <property type="project" value="InterPro"/>
</dbReference>
<evidence type="ECO:0000259" key="10">
    <source>
        <dbReference type="Pfam" id="PF01545"/>
    </source>
</evidence>
<feature type="transmembrane region" description="Helical" evidence="9">
    <location>
        <begin position="127"/>
        <end position="145"/>
    </location>
</feature>
<dbReference type="PANTHER" id="PTHR45755">
    <property type="match status" value="1"/>
</dbReference>
<keyword evidence="4" id="KW-0862">Zinc</keyword>
<dbReference type="Gene3D" id="1.20.1510.10">
    <property type="entry name" value="Cation efflux protein transmembrane domain"/>
    <property type="match status" value="1"/>
</dbReference>
<dbReference type="NCBIfam" id="TIGR01297">
    <property type="entry name" value="CDF"/>
    <property type="match status" value="1"/>
</dbReference>
<dbReference type="InterPro" id="IPR027469">
    <property type="entry name" value="Cation_efflux_TMD_sf"/>
</dbReference>
<evidence type="ECO:0000256" key="8">
    <source>
        <dbReference type="SAM" id="MobiDB-lite"/>
    </source>
</evidence>
<evidence type="ECO:0000256" key="6">
    <source>
        <dbReference type="ARBA" id="ARBA00023065"/>
    </source>
</evidence>
<keyword evidence="3 9" id="KW-0812">Transmembrane</keyword>
<feature type="domain" description="Cation efflux protein transmembrane" evidence="10">
    <location>
        <begin position="25"/>
        <end position="241"/>
    </location>
</feature>
<protein>
    <submittedName>
        <fullName evidence="11">Cadmium, cobalt and zinc/H(+)-K(+) antiporter</fullName>
    </submittedName>
</protein>
<feature type="transmembrane region" description="Helical" evidence="9">
    <location>
        <begin position="53"/>
        <end position="73"/>
    </location>
</feature>
<feature type="transmembrane region" description="Helical" evidence="9">
    <location>
        <begin position="85"/>
        <end position="107"/>
    </location>
</feature>
<evidence type="ECO:0000313" key="11">
    <source>
        <dbReference type="EMBL" id="SJL84230.1"/>
    </source>
</evidence>
<accession>A0A1R4B5P1</accession>
<dbReference type="SUPFAM" id="SSF161111">
    <property type="entry name" value="Cation efflux protein transmembrane domain-like"/>
    <property type="match status" value="1"/>
</dbReference>
<dbReference type="NCBIfam" id="NF033827">
    <property type="entry name" value="CDF_efflux_DmeF"/>
    <property type="match status" value="1"/>
</dbReference>
<dbReference type="InterPro" id="IPR058533">
    <property type="entry name" value="Cation_efflux_TM"/>
</dbReference>
<dbReference type="STRING" id="1918946.VPAL9027_02212"/>
<comment type="subcellular location">
    <subcellularLocation>
        <location evidence="1">Membrane</location>
        <topology evidence="1">Multi-pass membrane protein</topology>
    </subcellularLocation>
</comment>
<evidence type="ECO:0000256" key="1">
    <source>
        <dbReference type="ARBA" id="ARBA00004141"/>
    </source>
</evidence>
<keyword evidence="5 9" id="KW-1133">Transmembrane helix</keyword>
<evidence type="ECO:0000256" key="7">
    <source>
        <dbReference type="ARBA" id="ARBA00023136"/>
    </source>
</evidence>
<keyword evidence="2" id="KW-0813">Transport</keyword>
<evidence type="ECO:0000256" key="2">
    <source>
        <dbReference type="ARBA" id="ARBA00022448"/>
    </source>
</evidence>
<feature type="transmembrane region" description="Helical" evidence="9">
    <location>
        <begin position="25"/>
        <end position="47"/>
    </location>
</feature>
<evidence type="ECO:0000256" key="5">
    <source>
        <dbReference type="ARBA" id="ARBA00022989"/>
    </source>
</evidence>
<dbReference type="PANTHER" id="PTHR45755:SF4">
    <property type="entry name" value="ZINC TRANSPORTER 7"/>
    <property type="match status" value="1"/>
</dbReference>
<feature type="region of interest" description="Disordered" evidence="8">
    <location>
        <begin position="151"/>
        <end position="177"/>
    </location>
</feature>
<reference evidence="11 12" key="1">
    <citation type="submission" date="2017-02" db="EMBL/GenBank/DDBJ databases">
        <authorList>
            <person name="Peterson S.W."/>
        </authorList>
    </citation>
    <scope>NUCLEOTIDE SEQUENCE [LARGE SCALE GENOMIC DNA]</scope>
    <source>
        <strain evidence="11 12">CECT 9027</strain>
    </source>
</reference>
<keyword evidence="4" id="KW-0864">Zinc transport</keyword>
<organism evidence="11 12">
    <name type="scientific">Vibrio palustris</name>
    <dbReference type="NCBI Taxonomy" id="1918946"/>
    <lineage>
        <taxon>Bacteria</taxon>
        <taxon>Pseudomonadati</taxon>
        <taxon>Pseudomonadota</taxon>
        <taxon>Gammaproteobacteria</taxon>
        <taxon>Vibrionales</taxon>
        <taxon>Vibrionaceae</taxon>
        <taxon>Vibrio</taxon>
    </lineage>
</organism>
<dbReference type="Pfam" id="PF01545">
    <property type="entry name" value="Cation_efflux"/>
    <property type="match status" value="1"/>
</dbReference>
<evidence type="ECO:0000313" key="12">
    <source>
        <dbReference type="Proteomes" id="UP000189475"/>
    </source>
</evidence>
<keyword evidence="12" id="KW-1185">Reference proteome</keyword>
<dbReference type="GO" id="GO:0005385">
    <property type="term" value="F:zinc ion transmembrane transporter activity"/>
    <property type="evidence" value="ECO:0007669"/>
    <property type="project" value="InterPro"/>
</dbReference>
<dbReference type="Proteomes" id="UP000189475">
    <property type="component" value="Unassembled WGS sequence"/>
</dbReference>
<dbReference type="GO" id="GO:0016020">
    <property type="term" value="C:membrane"/>
    <property type="evidence" value="ECO:0007669"/>
    <property type="project" value="UniProtKB-SubCell"/>
</dbReference>